<evidence type="ECO:0000313" key="1">
    <source>
        <dbReference type="EMBL" id="KAK3077197.1"/>
    </source>
</evidence>
<comment type="caution">
    <text evidence="1">The sequence shown here is derived from an EMBL/GenBank/DDBJ whole genome shotgun (WGS) entry which is preliminary data.</text>
</comment>
<sequence>MDLSNIVTGHEHQTRRSQTSNGSAPQHSAYPARNPDTSYSQSPIKQEQNSVSGYGLTLGNVPTTSYTRQSTQRGKSVSFELLLASQKARLPMRVNIFPHDSTESIVTTVKNFYGLYEGQAVSFEDRNHNTLIARFENLEEGMTVFVKTIDEDAISTTGPASIQGLSPRRPRLDAPFQMLPPQGYGNNLSRPSSRNARKRSNSPTANRGRRSESSGTNPKSRSRPSLKNRANSTQGSVGDANGDDYSDSDGGNGSVTSSRRGRNDVASAEISVENIVEGGRRKRAKFESS</sequence>
<feature type="non-terminal residue" evidence="1">
    <location>
        <position position="289"/>
    </location>
</feature>
<name>A0ACC3DKT0_9PEZI</name>
<dbReference type="Proteomes" id="UP001186974">
    <property type="component" value="Unassembled WGS sequence"/>
</dbReference>
<gene>
    <name evidence="1" type="ORF">LTS18_010949</name>
</gene>
<dbReference type="EMBL" id="JAWDJW010003107">
    <property type="protein sequence ID" value="KAK3077197.1"/>
    <property type="molecule type" value="Genomic_DNA"/>
</dbReference>
<protein>
    <submittedName>
        <fullName evidence="1">Uncharacterized protein</fullName>
    </submittedName>
</protein>
<proteinExistence type="predicted"/>
<accession>A0ACC3DKT0</accession>
<organism evidence="1 2">
    <name type="scientific">Coniosporium uncinatum</name>
    <dbReference type="NCBI Taxonomy" id="93489"/>
    <lineage>
        <taxon>Eukaryota</taxon>
        <taxon>Fungi</taxon>
        <taxon>Dikarya</taxon>
        <taxon>Ascomycota</taxon>
        <taxon>Pezizomycotina</taxon>
        <taxon>Dothideomycetes</taxon>
        <taxon>Dothideomycetes incertae sedis</taxon>
        <taxon>Coniosporium</taxon>
    </lineage>
</organism>
<evidence type="ECO:0000313" key="2">
    <source>
        <dbReference type="Proteomes" id="UP001186974"/>
    </source>
</evidence>
<reference evidence="1" key="1">
    <citation type="submission" date="2024-09" db="EMBL/GenBank/DDBJ databases">
        <title>Black Yeasts Isolated from many extreme environments.</title>
        <authorList>
            <person name="Coleine C."/>
            <person name="Stajich J.E."/>
            <person name="Selbmann L."/>
        </authorList>
    </citation>
    <scope>NUCLEOTIDE SEQUENCE</scope>
    <source>
        <strain evidence="1">CCFEE 5737</strain>
    </source>
</reference>
<keyword evidence="2" id="KW-1185">Reference proteome</keyword>